<dbReference type="EMBL" id="PP429227">
    <property type="protein sequence ID" value="XCI77799.1"/>
    <property type="molecule type" value="Genomic_DNA"/>
</dbReference>
<proteinExistence type="predicted"/>
<sequence>MSAVHASVNVIDILEKFTGLLDNSAKERMQILIDNSSIPEELVSRESSSNAVILTVYDIDA</sequence>
<reference evidence="1" key="1">
    <citation type="submission" date="2024-03" db="EMBL/GenBank/DDBJ databases">
        <authorList>
            <person name="Chantapakul B."/>
            <person name="Wang S."/>
        </authorList>
    </citation>
    <scope>NUCLEOTIDE SEQUENCE</scope>
</reference>
<protein>
    <submittedName>
        <fullName evidence="1">Uncharacterized protein</fullName>
    </submittedName>
</protein>
<gene>
    <name evidence="1" type="ORF">VGRTQORK_CDS0186</name>
</gene>
<name>A0AAU8HZI4_9CAUD</name>
<accession>A0AAU8HZI4</accession>
<organism evidence="1">
    <name type="scientific">Rhizobium phage IG49</name>
    <dbReference type="NCBI Taxonomy" id="3129228"/>
    <lineage>
        <taxon>Viruses</taxon>
        <taxon>Duplodnaviria</taxon>
        <taxon>Heunggongvirae</taxon>
        <taxon>Uroviricota</taxon>
        <taxon>Caudoviricetes</taxon>
    </lineage>
</organism>
<evidence type="ECO:0000313" key="1">
    <source>
        <dbReference type="EMBL" id="XCI77799.1"/>
    </source>
</evidence>